<dbReference type="SUPFAM" id="SSF48498">
    <property type="entry name" value="Tetracyclin repressor-like, C-terminal domain"/>
    <property type="match status" value="1"/>
</dbReference>
<organism evidence="7 8">
    <name type="scientific">Pseudonocardia saturnea</name>
    <dbReference type="NCBI Taxonomy" id="33909"/>
    <lineage>
        <taxon>Bacteria</taxon>
        <taxon>Bacillati</taxon>
        <taxon>Actinomycetota</taxon>
        <taxon>Actinomycetes</taxon>
        <taxon>Pseudonocardiales</taxon>
        <taxon>Pseudonocardiaceae</taxon>
        <taxon>Pseudonocardia</taxon>
    </lineage>
</organism>
<dbReference type="SUPFAM" id="SSF46689">
    <property type="entry name" value="Homeodomain-like"/>
    <property type="match status" value="1"/>
</dbReference>
<name>A0ABQ0S0W3_9PSEU</name>
<dbReference type="PRINTS" id="PR00455">
    <property type="entry name" value="HTHTETR"/>
</dbReference>
<evidence type="ECO:0000256" key="1">
    <source>
        <dbReference type="ARBA" id="ARBA00023015"/>
    </source>
</evidence>
<sequence length="217" mass="23427">MSSVVPPTSATGRRRLPPEQRERQVLDAAVRVFSRIGFHDASMDDVAEQAGLSKPMVYTHGGGSKEELLRRCIRREADRLLTSVSLAAGAPADAPGDDRTTEDRLRRGLRAFFATLTTHRDGWSVLYRQARTGTLADEVHDARARIVDRVAELLSAELTGRDPATARALATPLAAALVGAAEGLADWSASGGTEDPDALAEMLLALVWTGLSRLRHH</sequence>
<keyword evidence="8" id="KW-1185">Reference proteome</keyword>
<dbReference type="InterPro" id="IPR050109">
    <property type="entry name" value="HTH-type_TetR-like_transc_reg"/>
</dbReference>
<dbReference type="PANTHER" id="PTHR30055">
    <property type="entry name" value="HTH-TYPE TRANSCRIPTIONAL REGULATOR RUTR"/>
    <property type="match status" value="1"/>
</dbReference>
<evidence type="ECO:0000313" key="8">
    <source>
        <dbReference type="Proteomes" id="UP000320693"/>
    </source>
</evidence>
<dbReference type="PROSITE" id="PS50977">
    <property type="entry name" value="HTH_TETR_2"/>
    <property type="match status" value="1"/>
</dbReference>
<proteinExistence type="predicted"/>
<dbReference type="Proteomes" id="UP000320693">
    <property type="component" value="Unassembled WGS sequence"/>
</dbReference>
<evidence type="ECO:0000256" key="2">
    <source>
        <dbReference type="ARBA" id="ARBA00023125"/>
    </source>
</evidence>
<dbReference type="Pfam" id="PF00440">
    <property type="entry name" value="TetR_N"/>
    <property type="match status" value="1"/>
</dbReference>
<keyword evidence="2 4" id="KW-0238">DNA-binding</keyword>
<evidence type="ECO:0000313" key="7">
    <source>
        <dbReference type="EMBL" id="GEC26553.1"/>
    </source>
</evidence>
<dbReference type="InterPro" id="IPR001647">
    <property type="entry name" value="HTH_TetR"/>
</dbReference>
<feature type="region of interest" description="Disordered" evidence="5">
    <location>
        <begin position="1"/>
        <end position="20"/>
    </location>
</feature>
<dbReference type="EMBL" id="BJNH01000039">
    <property type="protein sequence ID" value="GEC26553.1"/>
    <property type="molecule type" value="Genomic_DNA"/>
</dbReference>
<dbReference type="Gene3D" id="1.10.357.10">
    <property type="entry name" value="Tetracycline Repressor, domain 2"/>
    <property type="match status" value="1"/>
</dbReference>
<feature type="domain" description="HTH tetR-type" evidence="6">
    <location>
        <begin position="19"/>
        <end position="79"/>
    </location>
</feature>
<protein>
    <submittedName>
        <fullName evidence="7">TetR family transcriptional regulator</fullName>
    </submittedName>
</protein>
<feature type="compositionally biased region" description="Polar residues" evidence="5">
    <location>
        <begin position="1"/>
        <end position="11"/>
    </location>
</feature>
<evidence type="ECO:0000256" key="5">
    <source>
        <dbReference type="SAM" id="MobiDB-lite"/>
    </source>
</evidence>
<reference evidence="7 8" key="1">
    <citation type="submission" date="2019-06" db="EMBL/GenBank/DDBJ databases">
        <title>Whole genome shotgun sequence of Pseudonocardia saturnea NBRC 14499.</title>
        <authorList>
            <person name="Hosoyama A."/>
            <person name="Uohara A."/>
            <person name="Ohji S."/>
            <person name="Ichikawa N."/>
        </authorList>
    </citation>
    <scope>NUCLEOTIDE SEQUENCE [LARGE SCALE GENOMIC DNA]</scope>
    <source>
        <strain evidence="7 8">NBRC 14499</strain>
    </source>
</reference>
<dbReference type="InterPro" id="IPR054129">
    <property type="entry name" value="DesT_TetR_C"/>
</dbReference>
<feature type="DNA-binding region" description="H-T-H motif" evidence="4">
    <location>
        <begin position="42"/>
        <end position="61"/>
    </location>
</feature>
<comment type="caution">
    <text evidence="7">The sequence shown here is derived from an EMBL/GenBank/DDBJ whole genome shotgun (WGS) entry which is preliminary data.</text>
</comment>
<evidence type="ECO:0000256" key="3">
    <source>
        <dbReference type="ARBA" id="ARBA00023163"/>
    </source>
</evidence>
<dbReference type="InterPro" id="IPR009057">
    <property type="entry name" value="Homeodomain-like_sf"/>
</dbReference>
<gene>
    <name evidence="7" type="ORF">PSA01_35820</name>
</gene>
<dbReference type="PANTHER" id="PTHR30055:SF158">
    <property type="entry name" value="POSSIBLE TRANSCRIPTIONAL REGULATORY PROTEIN (PROBABLY TETR-FAMILY)"/>
    <property type="match status" value="1"/>
</dbReference>
<dbReference type="Pfam" id="PF21943">
    <property type="entry name" value="TetR_C_46"/>
    <property type="match status" value="1"/>
</dbReference>
<evidence type="ECO:0000256" key="4">
    <source>
        <dbReference type="PROSITE-ProRule" id="PRU00335"/>
    </source>
</evidence>
<evidence type="ECO:0000259" key="6">
    <source>
        <dbReference type="PROSITE" id="PS50977"/>
    </source>
</evidence>
<dbReference type="InterPro" id="IPR036271">
    <property type="entry name" value="Tet_transcr_reg_TetR-rel_C_sf"/>
</dbReference>
<accession>A0ABQ0S0W3</accession>
<keyword evidence="1" id="KW-0805">Transcription regulation</keyword>
<keyword evidence="3" id="KW-0804">Transcription</keyword>